<comment type="caution">
    <text evidence="2">The sequence shown here is derived from an EMBL/GenBank/DDBJ whole genome shotgun (WGS) entry which is preliminary data.</text>
</comment>
<evidence type="ECO:0000256" key="1">
    <source>
        <dbReference type="SAM" id="MobiDB-lite"/>
    </source>
</evidence>
<dbReference type="RefSeq" id="XP_066713092.1">
    <property type="nucleotide sequence ID" value="XM_066860922.1"/>
</dbReference>
<dbReference type="Proteomes" id="UP001480595">
    <property type="component" value="Unassembled WGS sequence"/>
</dbReference>
<proteinExistence type="predicted"/>
<reference evidence="2 3" key="1">
    <citation type="submission" date="2023-01" db="EMBL/GenBank/DDBJ databases">
        <title>Analysis of 21 Apiospora genomes using comparative genomics revels a genus with tremendous synthesis potential of carbohydrate active enzymes and secondary metabolites.</title>
        <authorList>
            <person name="Sorensen T."/>
        </authorList>
    </citation>
    <scope>NUCLEOTIDE SEQUENCE [LARGE SCALE GENOMIC DNA]</scope>
    <source>
        <strain evidence="2 3">CBS 135458</strain>
    </source>
</reference>
<accession>A0ABR1U6A5</accession>
<dbReference type="GeneID" id="92093985"/>
<protein>
    <submittedName>
        <fullName evidence="2">Uncharacterized protein</fullName>
    </submittedName>
</protein>
<name>A0ABR1U6A5_9PEZI</name>
<evidence type="ECO:0000313" key="2">
    <source>
        <dbReference type="EMBL" id="KAK8054446.1"/>
    </source>
</evidence>
<feature type="region of interest" description="Disordered" evidence="1">
    <location>
        <begin position="38"/>
        <end position="60"/>
    </location>
</feature>
<gene>
    <name evidence="2" type="ORF">PG994_009513</name>
</gene>
<sequence length="60" mass="6644">MRYTDFTDESFTLFKCGLARSYVGTGVTLEGFEVSHSAKKRPEPGQNFSNAAYGYANVAR</sequence>
<evidence type="ECO:0000313" key="3">
    <source>
        <dbReference type="Proteomes" id="UP001480595"/>
    </source>
</evidence>
<organism evidence="2 3">
    <name type="scientific">Apiospora phragmitis</name>
    <dbReference type="NCBI Taxonomy" id="2905665"/>
    <lineage>
        <taxon>Eukaryota</taxon>
        <taxon>Fungi</taxon>
        <taxon>Dikarya</taxon>
        <taxon>Ascomycota</taxon>
        <taxon>Pezizomycotina</taxon>
        <taxon>Sordariomycetes</taxon>
        <taxon>Xylariomycetidae</taxon>
        <taxon>Amphisphaeriales</taxon>
        <taxon>Apiosporaceae</taxon>
        <taxon>Apiospora</taxon>
    </lineage>
</organism>
<dbReference type="EMBL" id="JAQQWL010000010">
    <property type="protein sequence ID" value="KAK8054446.1"/>
    <property type="molecule type" value="Genomic_DNA"/>
</dbReference>
<keyword evidence="3" id="KW-1185">Reference proteome</keyword>